<comment type="caution">
    <text evidence="1">The sequence shown here is derived from an EMBL/GenBank/DDBJ whole genome shotgun (WGS) entry which is preliminary data.</text>
</comment>
<dbReference type="Proteomes" id="UP000295504">
    <property type="component" value="Unassembled WGS sequence"/>
</dbReference>
<sequence length="314" mass="37172">MNYYSINGLKLEEINDKNFHISEFNKQYSYKGDNILYSIDNECVSLYDVFQDEIFPNRHEYYSNIGKIPMWIYHAGLDSDFWLDKDSFQKNVNSINEEEFHKHLYLADCQSLISSVQNTIMNTNWNFINFYITLSEVEFHSLGNKNDVIWTTSGKSALVFSTLNNYIISIYSIFDLLTKVAYELENLNDEFSKYPKLRSLNKLYGDKKKLEKIDFRGTIFEDCITVKTIVNLRNELIHNGSWEQHQKIFHVIKENELVERFILQPDFTNGNIDKVVNRKRFFSASSKINEELPFLHIDILQRLNNTISKLKKVR</sequence>
<proteinExistence type="predicted"/>
<reference evidence="1 2" key="1">
    <citation type="submission" date="2019-03" db="EMBL/GenBank/DDBJ databases">
        <title>Genomic Encyclopedia of Type Strains, Phase IV (KMG-IV): sequencing the most valuable type-strain genomes for metagenomic binning, comparative biology and taxonomic classification.</title>
        <authorList>
            <person name="Goeker M."/>
        </authorList>
    </citation>
    <scope>NUCLEOTIDE SEQUENCE [LARGE SCALE GENOMIC DNA]</scope>
    <source>
        <strain evidence="1 2">DSM 100013</strain>
    </source>
</reference>
<dbReference type="RefSeq" id="WP_132849832.1">
    <property type="nucleotide sequence ID" value="NZ_CP058648.1"/>
</dbReference>
<accession>A0A4R2TFR6</accession>
<dbReference type="OrthoDB" id="3034497at2"/>
<evidence type="ECO:0008006" key="3">
    <source>
        <dbReference type="Google" id="ProtNLM"/>
    </source>
</evidence>
<organism evidence="1 2">
    <name type="scientific">Serpentinicella alkaliphila</name>
    <dbReference type="NCBI Taxonomy" id="1734049"/>
    <lineage>
        <taxon>Bacteria</taxon>
        <taxon>Bacillati</taxon>
        <taxon>Bacillota</taxon>
        <taxon>Clostridia</taxon>
        <taxon>Peptostreptococcales</taxon>
        <taxon>Natronincolaceae</taxon>
        <taxon>Serpentinicella</taxon>
    </lineage>
</organism>
<name>A0A4R2TFR6_9FIRM</name>
<dbReference type="EMBL" id="SLYC01000075">
    <property type="protein sequence ID" value="TCP93552.1"/>
    <property type="molecule type" value="Genomic_DNA"/>
</dbReference>
<gene>
    <name evidence="1" type="ORF">EDD79_10757</name>
</gene>
<evidence type="ECO:0000313" key="1">
    <source>
        <dbReference type="EMBL" id="TCP93552.1"/>
    </source>
</evidence>
<keyword evidence="2" id="KW-1185">Reference proteome</keyword>
<dbReference type="AlphaFoldDB" id="A0A4R2TFR6"/>
<protein>
    <recommendedName>
        <fullName evidence="3">Cthe-2314-like HEPN domain-containing protein</fullName>
    </recommendedName>
</protein>
<evidence type="ECO:0000313" key="2">
    <source>
        <dbReference type="Proteomes" id="UP000295504"/>
    </source>
</evidence>